<accession>A0A6P6P493</accession>
<dbReference type="Pfam" id="PF00134">
    <property type="entry name" value="Cyclin_N"/>
    <property type="match status" value="1"/>
</dbReference>
<dbReference type="CTD" id="10309"/>
<evidence type="ECO:0000256" key="2">
    <source>
        <dbReference type="ARBA" id="ARBA00022618"/>
    </source>
</evidence>
<keyword evidence="7" id="KW-1185">Reference proteome</keyword>
<dbReference type="KEGG" id="caua:113094282"/>
<dbReference type="FunFam" id="1.10.472.10:FF:000001">
    <property type="entry name" value="G2/mitotic-specific cyclin"/>
    <property type="match status" value="1"/>
</dbReference>
<dbReference type="AlphaFoldDB" id="A0A6P6P493"/>
<reference evidence="8" key="1">
    <citation type="submission" date="2025-08" db="UniProtKB">
        <authorList>
            <consortium name="RefSeq"/>
        </authorList>
    </citation>
    <scope>IDENTIFICATION</scope>
    <source>
        <strain evidence="8">Wakin</strain>
        <tissue evidence="8">Muscle</tissue>
    </source>
</reference>
<dbReference type="Proteomes" id="UP000515129">
    <property type="component" value="Unplaced"/>
</dbReference>
<evidence type="ECO:0000256" key="5">
    <source>
        <dbReference type="RuleBase" id="RU000383"/>
    </source>
</evidence>
<dbReference type="Pfam" id="PF02984">
    <property type="entry name" value="Cyclin_C"/>
    <property type="match status" value="1"/>
</dbReference>
<dbReference type="InterPro" id="IPR013763">
    <property type="entry name" value="Cyclin-like_dom"/>
</dbReference>
<dbReference type="SMART" id="SM00385">
    <property type="entry name" value="CYCLIN"/>
    <property type="match status" value="1"/>
</dbReference>
<dbReference type="RefSeq" id="XP_026115778.1">
    <property type="nucleotide sequence ID" value="XM_026259993.1"/>
</dbReference>
<dbReference type="PANTHER" id="PTHR10177">
    <property type="entry name" value="CYCLINS"/>
    <property type="match status" value="1"/>
</dbReference>
<dbReference type="InterPro" id="IPR004367">
    <property type="entry name" value="Cyclin_C-dom"/>
</dbReference>
<evidence type="ECO:0000256" key="1">
    <source>
        <dbReference type="ARBA" id="ARBA00006955"/>
    </source>
</evidence>
<keyword evidence="3 5" id="KW-0195">Cyclin</keyword>
<keyword evidence="4" id="KW-0131">Cell cycle</keyword>
<dbReference type="Gene3D" id="1.10.472.10">
    <property type="entry name" value="Cyclin-like"/>
    <property type="match status" value="2"/>
</dbReference>
<dbReference type="SUPFAM" id="SSF47954">
    <property type="entry name" value="Cyclin-like"/>
    <property type="match status" value="2"/>
</dbReference>
<proteinExistence type="inferred from homology"/>
<comment type="similarity">
    <text evidence="1">Belongs to the cyclin family. Cyclin AB subfamily.</text>
</comment>
<dbReference type="GO" id="GO:0051301">
    <property type="term" value="P:cell division"/>
    <property type="evidence" value="ECO:0007669"/>
    <property type="project" value="UniProtKB-KW"/>
</dbReference>
<evidence type="ECO:0000256" key="4">
    <source>
        <dbReference type="ARBA" id="ARBA00023306"/>
    </source>
</evidence>
<dbReference type="InterPro" id="IPR006671">
    <property type="entry name" value="Cyclin_N"/>
</dbReference>
<organism evidence="7 8">
    <name type="scientific">Carassius auratus</name>
    <name type="common">Goldfish</name>
    <dbReference type="NCBI Taxonomy" id="7957"/>
    <lineage>
        <taxon>Eukaryota</taxon>
        <taxon>Metazoa</taxon>
        <taxon>Chordata</taxon>
        <taxon>Craniata</taxon>
        <taxon>Vertebrata</taxon>
        <taxon>Euteleostomi</taxon>
        <taxon>Actinopterygii</taxon>
        <taxon>Neopterygii</taxon>
        <taxon>Teleostei</taxon>
        <taxon>Ostariophysi</taxon>
        <taxon>Cypriniformes</taxon>
        <taxon>Cyprinidae</taxon>
        <taxon>Cyprininae</taxon>
        <taxon>Carassius</taxon>
    </lineage>
</organism>
<evidence type="ECO:0000256" key="3">
    <source>
        <dbReference type="ARBA" id="ARBA00023127"/>
    </source>
</evidence>
<name>A0A6P6P493_CARAU</name>
<evidence type="ECO:0000313" key="8">
    <source>
        <dbReference type="RefSeq" id="XP_026115778.1"/>
    </source>
</evidence>
<evidence type="ECO:0000313" key="7">
    <source>
        <dbReference type="Proteomes" id="UP000515129"/>
    </source>
</evidence>
<feature type="domain" description="Cyclin-like" evidence="6">
    <location>
        <begin position="78"/>
        <end position="162"/>
    </location>
</feature>
<protein>
    <submittedName>
        <fullName evidence="8">Cyclin-O</fullName>
    </submittedName>
</protein>
<evidence type="ECO:0000259" key="6">
    <source>
        <dbReference type="SMART" id="SM00385"/>
    </source>
</evidence>
<sequence length="307" mass="34601">MSGGSSEMSALSDSGFEEDLHTSPAAASSARLTSDLHECDYEESCFIIQRHNELQFLAQNCLARQPQITAEARSKLVSWLIAVHRQLKLSFESCCLAVNIMDRFLITTSVAADCFQLLGVTSLLIATKQVEVYSPRITQLLSLCCNTFSREQLCNLECLILLRLNFRLAAPTLAFFLDYFTSRTTGCQTDEAMDKMVTTQDKHVWKEHEKKWKWLACKVCELSLADYTFNKYMPSVIVLCAMKVAKDLLKNSVQPTDNDAGSSQTLESFCFQEFPTFEAQLLFQQCTVDLKLLVSLNQDAVQDFIAL</sequence>
<dbReference type="InterPro" id="IPR036915">
    <property type="entry name" value="Cyclin-like_sf"/>
</dbReference>
<gene>
    <name evidence="8" type="primary">ccno</name>
</gene>
<keyword evidence="2" id="KW-0132">Cell division</keyword>
<dbReference type="GeneID" id="113094282"/>
<dbReference type="InterPro" id="IPR039361">
    <property type="entry name" value="Cyclin"/>
</dbReference>
<dbReference type="OrthoDB" id="5590282at2759"/>